<evidence type="ECO:0000313" key="2">
    <source>
        <dbReference type="Proteomes" id="UP000825483"/>
    </source>
</evidence>
<organism evidence="1 2">
    <name type="scientific">Prevotella lacticifex</name>
    <dbReference type="NCBI Taxonomy" id="2854755"/>
    <lineage>
        <taxon>Bacteria</taxon>
        <taxon>Pseudomonadati</taxon>
        <taxon>Bacteroidota</taxon>
        <taxon>Bacteroidia</taxon>
        <taxon>Bacteroidales</taxon>
        <taxon>Prevotellaceae</taxon>
        <taxon>Prevotella</taxon>
    </lineage>
</organism>
<evidence type="ECO:0000313" key="1">
    <source>
        <dbReference type="EMBL" id="GJG60139.1"/>
    </source>
</evidence>
<name>A0A9R1CYS6_9BACT</name>
<dbReference type="EMBL" id="BPUB01000002">
    <property type="protein sequence ID" value="GJG60139.1"/>
    <property type="molecule type" value="Genomic_DNA"/>
</dbReference>
<reference evidence="1" key="1">
    <citation type="journal article" date="2022" name="Int. J. Syst. Evol. Microbiol.">
        <title>Prevotella lacticifex sp. nov., isolated from the rumen of cows.</title>
        <authorList>
            <person name="Shinkai T."/>
            <person name="Ikeyama N."/>
            <person name="Kumagai M."/>
            <person name="Ohmori H."/>
            <person name="Sakamoto M."/>
            <person name="Ohkuma M."/>
            <person name="Mitsumori M."/>
        </authorList>
    </citation>
    <scope>NUCLEOTIDE SEQUENCE</scope>
    <source>
        <strain evidence="1">R5076</strain>
    </source>
</reference>
<dbReference type="Proteomes" id="UP000825483">
    <property type="component" value="Unassembled WGS sequence"/>
</dbReference>
<protein>
    <submittedName>
        <fullName evidence="1">Uncharacterized protein</fullName>
    </submittedName>
</protein>
<dbReference type="AlphaFoldDB" id="A0A9R1CYS6"/>
<proteinExistence type="predicted"/>
<comment type="caution">
    <text evidence="1">The sequence shown here is derived from an EMBL/GenBank/DDBJ whole genome shotgun (WGS) entry which is preliminary data.</text>
</comment>
<keyword evidence="2" id="KW-1185">Reference proteome</keyword>
<gene>
    <name evidence="1" type="ORF">PRLR5076_29900</name>
</gene>
<sequence length="157" mass="17215">MFLALMFVPSTLSANSDNSQATDVYLLTAQDINGTTGNYNVPSPHQFANSSGSVYTYTITSMPTTGFSFRIGVKGWDKDMQQYTDGDALTIGGSYTITTDCYGKAKAWKVSYTENEYKSLTITVDLSTTPVVKITGVKNTGGGHFHNLRSRTLYCRR</sequence>
<accession>A0A9R1CYS6</accession>